<protein>
    <submittedName>
        <fullName evidence="1">Uncharacterized protein</fullName>
    </submittedName>
</protein>
<evidence type="ECO:0000313" key="1">
    <source>
        <dbReference type="EMBL" id="KAL1192973.1"/>
    </source>
</evidence>
<sequence length="159" mass="18664">MLSFACWVIPSSWEARSASFYRCQDCSLSQIHISSVSIQWNRDFLLCVRFISGGFYHWRHLRFSTDESSPNQSFGDFIWVFDPGINRLTFRLHGIDFRDNNLFLRPQSDDGDDLDAHLFEILGFMKGESMVTNRQCVWCFKRRKTKSKLTIFSEVTTPL</sequence>
<proteinExistence type="predicted"/>
<dbReference type="AlphaFoldDB" id="A0ABD0ZE66"/>
<dbReference type="Proteomes" id="UP001558713">
    <property type="component" value="Unassembled WGS sequence"/>
</dbReference>
<comment type="caution">
    <text evidence="1">The sequence shown here is derived from an EMBL/GenBank/DDBJ whole genome shotgun (WGS) entry which is preliminary data.</text>
</comment>
<gene>
    <name evidence="1" type="ORF">V5N11_035422</name>
</gene>
<dbReference type="EMBL" id="JBANAX010000802">
    <property type="protein sequence ID" value="KAL1192973.1"/>
    <property type="molecule type" value="Genomic_DNA"/>
</dbReference>
<evidence type="ECO:0000313" key="2">
    <source>
        <dbReference type="Proteomes" id="UP001558713"/>
    </source>
</evidence>
<reference evidence="1 2" key="1">
    <citation type="submission" date="2024-04" db="EMBL/GenBank/DDBJ databases">
        <title>Genome assembly C_amara_ONT_v2.</title>
        <authorList>
            <person name="Yant L."/>
            <person name="Moore C."/>
            <person name="Slenker M."/>
        </authorList>
    </citation>
    <scope>NUCLEOTIDE SEQUENCE [LARGE SCALE GENOMIC DNA]</scope>
    <source>
        <tissue evidence="1">Leaf</tissue>
    </source>
</reference>
<name>A0ABD0ZE66_CARAN</name>
<organism evidence="1 2">
    <name type="scientific">Cardamine amara subsp. amara</name>
    <dbReference type="NCBI Taxonomy" id="228776"/>
    <lineage>
        <taxon>Eukaryota</taxon>
        <taxon>Viridiplantae</taxon>
        <taxon>Streptophyta</taxon>
        <taxon>Embryophyta</taxon>
        <taxon>Tracheophyta</taxon>
        <taxon>Spermatophyta</taxon>
        <taxon>Magnoliopsida</taxon>
        <taxon>eudicotyledons</taxon>
        <taxon>Gunneridae</taxon>
        <taxon>Pentapetalae</taxon>
        <taxon>rosids</taxon>
        <taxon>malvids</taxon>
        <taxon>Brassicales</taxon>
        <taxon>Brassicaceae</taxon>
        <taxon>Cardamineae</taxon>
        <taxon>Cardamine</taxon>
    </lineage>
</organism>
<accession>A0ABD0ZE66</accession>
<keyword evidence="2" id="KW-1185">Reference proteome</keyword>